<keyword evidence="3" id="KW-1185">Reference proteome</keyword>
<proteinExistence type="predicted"/>
<sequence length="62" mass="7090">MNEGDQNTIKSPYLIDPGEPPPADMDESFDEIRRGSCYRNDTDLEVGRKKVDTKDVDKDKED</sequence>
<gene>
    <name evidence="2" type="ORF">RFULGI_LOCUS7750</name>
</gene>
<evidence type="ECO:0000313" key="3">
    <source>
        <dbReference type="Proteomes" id="UP000789396"/>
    </source>
</evidence>
<dbReference type="AlphaFoldDB" id="A0A9N9GV37"/>
<protein>
    <submittedName>
        <fullName evidence="2">3788_t:CDS:1</fullName>
    </submittedName>
</protein>
<feature type="compositionally biased region" description="Basic and acidic residues" evidence="1">
    <location>
        <begin position="30"/>
        <end position="62"/>
    </location>
</feature>
<feature type="non-terminal residue" evidence="2">
    <location>
        <position position="1"/>
    </location>
</feature>
<dbReference type="EMBL" id="CAJVPZ010011624">
    <property type="protein sequence ID" value="CAG8631926.1"/>
    <property type="molecule type" value="Genomic_DNA"/>
</dbReference>
<evidence type="ECO:0000313" key="2">
    <source>
        <dbReference type="EMBL" id="CAG8631926.1"/>
    </source>
</evidence>
<name>A0A9N9GV37_9GLOM</name>
<feature type="region of interest" description="Disordered" evidence="1">
    <location>
        <begin position="1"/>
        <end position="62"/>
    </location>
</feature>
<dbReference type="Proteomes" id="UP000789396">
    <property type="component" value="Unassembled WGS sequence"/>
</dbReference>
<organism evidence="2 3">
    <name type="scientific">Racocetra fulgida</name>
    <dbReference type="NCBI Taxonomy" id="60492"/>
    <lineage>
        <taxon>Eukaryota</taxon>
        <taxon>Fungi</taxon>
        <taxon>Fungi incertae sedis</taxon>
        <taxon>Mucoromycota</taxon>
        <taxon>Glomeromycotina</taxon>
        <taxon>Glomeromycetes</taxon>
        <taxon>Diversisporales</taxon>
        <taxon>Gigasporaceae</taxon>
        <taxon>Racocetra</taxon>
    </lineage>
</organism>
<evidence type="ECO:0000256" key="1">
    <source>
        <dbReference type="SAM" id="MobiDB-lite"/>
    </source>
</evidence>
<accession>A0A9N9GV37</accession>
<reference evidence="2" key="1">
    <citation type="submission" date="2021-06" db="EMBL/GenBank/DDBJ databases">
        <authorList>
            <person name="Kallberg Y."/>
            <person name="Tangrot J."/>
            <person name="Rosling A."/>
        </authorList>
    </citation>
    <scope>NUCLEOTIDE SEQUENCE</scope>
    <source>
        <strain evidence="2">IN212</strain>
    </source>
</reference>
<comment type="caution">
    <text evidence="2">The sequence shown here is derived from an EMBL/GenBank/DDBJ whole genome shotgun (WGS) entry which is preliminary data.</text>
</comment>
<feature type="compositionally biased region" description="Polar residues" evidence="1">
    <location>
        <begin position="1"/>
        <end position="10"/>
    </location>
</feature>